<dbReference type="CDD" id="cd12384">
    <property type="entry name" value="RRM_RBM24_RBM38_like"/>
    <property type="match status" value="1"/>
</dbReference>
<gene>
    <name evidence="4" type="ORF">IPOD504_LOCUS7241</name>
</gene>
<dbReference type="SUPFAM" id="SSF54928">
    <property type="entry name" value="RNA-binding domain, RBD"/>
    <property type="match status" value="1"/>
</dbReference>
<protein>
    <recommendedName>
        <fullName evidence="3">RRM domain-containing protein</fullName>
    </recommendedName>
</protein>
<feature type="domain" description="RRM" evidence="3">
    <location>
        <begin position="188"/>
        <end position="265"/>
    </location>
</feature>
<dbReference type="Pfam" id="PF00076">
    <property type="entry name" value="RRM_1"/>
    <property type="match status" value="1"/>
</dbReference>
<dbReference type="SMART" id="SM00360">
    <property type="entry name" value="RRM"/>
    <property type="match status" value="1"/>
</dbReference>
<reference evidence="4" key="1">
    <citation type="submission" date="2022-03" db="EMBL/GenBank/DDBJ databases">
        <authorList>
            <person name="Martin H S."/>
        </authorList>
    </citation>
    <scope>NUCLEOTIDE SEQUENCE</scope>
</reference>
<sequence>MWCCSPNHGTFDVVLCVPNCTQEDLVNAADSSIHVAEFWADTKRRRRRSDELISFSTTDHVKVISSFSLAHENVRAGSGENAFERGLINVVFAGQLKSRNCAQGTERASQRASARHRRILRTYRTKPALTRPHGVRVLNRTSAVFECCEAAGATEAVQGMLMAGALPAEPEGLLALGALPGQKDTTWTKLFVGGLPYHTTDKSLREHFAVYGDIEEAVVITDRQTSKSRGYGFVIMGDRAAAERACKDPNPIIDGRKANVNLAILGAKPRGNLAPGFGLAAAAAAGVRAGYPTVLQSPYGLSPGYVYGAPGYAVGGVGAGVGGGAGGLVQLPPLQHAAAMAAANHLYEYQAAAAQGAAAYQQQYAAAGFDPYATAAAAAAAAASGAGYVSPYYALPGGGVQAPLLPPLPYPPQLQEARMQ</sequence>
<keyword evidence="5" id="KW-1185">Reference proteome</keyword>
<accession>A0ABN8IB92</accession>
<evidence type="ECO:0000259" key="3">
    <source>
        <dbReference type="PROSITE" id="PS50102"/>
    </source>
</evidence>
<dbReference type="Proteomes" id="UP000837857">
    <property type="component" value="Chromosome 2"/>
</dbReference>
<dbReference type="InterPro" id="IPR035979">
    <property type="entry name" value="RBD_domain_sf"/>
</dbReference>
<evidence type="ECO:0000256" key="1">
    <source>
        <dbReference type="ARBA" id="ARBA00022884"/>
    </source>
</evidence>
<dbReference type="EMBL" id="OW152814">
    <property type="protein sequence ID" value="CAH2050113.1"/>
    <property type="molecule type" value="Genomic_DNA"/>
</dbReference>
<dbReference type="PANTHER" id="PTHR48024:SF56">
    <property type="entry name" value="HETEROGENEOUS NUCLEAR RIBONUCLEOPROTEIN A0"/>
    <property type="match status" value="1"/>
</dbReference>
<dbReference type="InterPro" id="IPR012677">
    <property type="entry name" value="Nucleotide-bd_a/b_plait_sf"/>
</dbReference>
<dbReference type="Gene3D" id="3.30.70.330">
    <property type="match status" value="1"/>
</dbReference>
<evidence type="ECO:0000256" key="2">
    <source>
        <dbReference type="PROSITE-ProRule" id="PRU00176"/>
    </source>
</evidence>
<feature type="non-terminal residue" evidence="4">
    <location>
        <position position="1"/>
    </location>
</feature>
<dbReference type="PANTHER" id="PTHR48024">
    <property type="entry name" value="GEO13361P1-RELATED"/>
    <property type="match status" value="1"/>
</dbReference>
<dbReference type="InterPro" id="IPR000504">
    <property type="entry name" value="RRM_dom"/>
</dbReference>
<evidence type="ECO:0000313" key="5">
    <source>
        <dbReference type="Proteomes" id="UP000837857"/>
    </source>
</evidence>
<proteinExistence type="predicted"/>
<dbReference type="PROSITE" id="PS50102">
    <property type="entry name" value="RRM"/>
    <property type="match status" value="1"/>
</dbReference>
<name>A0ABN8IB92_9NEOP</name>
<organism evidence="4 5">
    <name type="scientific">Iphiclides podalirius</name>
    <name type="common">scarce swallowtail</name>
    <dbReference type="NCBI Taxonomy" id="110791"/>
    <lineage>
        <taxon>Eukaryota</taxon>
        <taxon>Metazoa</taxon>
        <taxon>Ecdysozoa</taxon>
        <taxon>Arthropoda</taxon>
        <taxon>Hexapoda</taxon>
        <taxon>Insecta</taxon>
        <taxon>Pterygota</taxon>
        <taxon>Neoptera</taxon>
        <taxon>Endopterygota</taxon>
        <taxon>Lepidoptera</taxon>
        <taxon>Glossata</taxon>
        <taxon>Ditrysia</taxon>
        <taxon>Papilionoidea</taxon>
        <taxon>Papilionidae</taxon>
        <taxon>Papilioninae</taxon>
        <taxon>Iphiclides</taxon>
    </lineage>
</organism>
<keyword evidence="1 2" id="KW-0694">RNA-binding</keyword>
<dbReference type="InterPro" id="IPR050886">
    <property type="entry name" value="RNA-binding_reg"/>
</dbReference>
<evidence type="ECO:0000313" key="4">
    <source>
        <dbReference type="EMBL" id="CAH2050113.1"/>
    </source>
</evidence>